<sequence length="306" mass="32720">MRSSLHPPGTERSPGEQNEGVSSRPAVPDRVPDRAPGRAPDRGPALSADCGSCFGLCCVALPFTASADFAVDKRAGEPCGHLRADFGCGIHEGLREAGFSGCTVFDCFGAGQRVSRVTFGGRDWRRHPGEARTMFAVFPVMRELHELLWYLREALELPRARPLRGELRRAWDEVAALAEGGARELEALDVAPHRRRVGELLGRASELARSAVPGRRRDHRGADLVGARLAGARLRGATLRGARLIGADLGGADLRDADLLGSDLRGADLAGADLRGALFLTAAQLTSARGSATTRLPAALPHPRHW</sequence>
<evidence type="ECO:0000256" key="1">
    <source>
        <dbReference type="SAM" id="MobiDB-lite"/>
    </source>
</evidence>
<comment type="caution">
    <text evidence="2">The sequence shown here is derived from an EMBL/GenBank/DDBJ whole genome shotgun (WGS) entry which is preliminary data.</text>
</comment>
<dbReference type="PANTHER" id="PTHR14136:SF37">
    <property type="entry name" value="PENTAPEPTIDE REPEAT-CONTAINING PROTEIN"/>
    <property type="match status" value="1"/>
</dbReference>
<reference evidence="4 5" key="1">
    <citation type="submission" date="2018-09" db="EMBL/GenBank/DDBJ databases">
        <title>Streptomyces sp. nov. DS1-2, an endophytic actinomycete isolated from roots of Dendrobium scabrilingue.</title>
        <authorList>
            <person name="Kuncharoen N."/>
            <person name="Kudo T."/>
            <person name="Ohkuma M."/>
            <person name="Yuki M."/>
            <person name="Tanasupawat S."/>
        </authorList>
    </citation>
    <scope>NUCLEOTIDE SEQUENCE [LARGE SCALE GENOMIC DNA]</scope>
    <source>
        <strain evidence="2 5">AZ1-7</strain>
        <strain evidence="3 4">DS1-2</strain>
    </source>
</reference>
<protein>
    <submittedName>
        <fullName evidence="2">Pentapeptide repeat-containing protein</fullName>
    </submittedName>
</protein>
<evidence type="ECO:0000313" key="3">
    <source>
        <dbReference type="EMBL" id="RKN23119.1"/>
    </source>
</evidence>
<dbReference type="Gene3D" id="2.160.20.80">
    <property type="entry name" value="E3 ubiquitin-protein ligase SopA"/>
    <property type="match status" value="1"/>
</dbReference>
<dbReference type="Proteomes" id="UP000275024">
    <property type="component" value="Unassembled WGS sequence"/>
</dbReference>
<dbReference type="InterPro" id="IPR051082">
    <property type="entry name" value="Pentapeptide-BTB/POZ_domain"/>
</dbReference>
<gene>
    <name evidence="3" type="ORF">D7318_14025</name>
    <name evidence="2" type="ORF">D7319_12500</name>
</gene>
<dbReference type="SUPFAM" id="SSF141571">
    <property type="entry name" value="Pentapeptide repeat-like"/>
    <property type="match status" value="1"/>
</dbReference>
<dbReference type="EMBL" id="RBDX01000008">
    <property type="protein sequence ID" value="RKN09283.1"/>
    <property type="molecule type" value="Genomic_DNA"/>
</dbReference>
<accession>A0A3A9WA98</accession>
<dbReference type="OrthoDB" id="154708at2"/>
<dbReference type="EMBL" id="RBDY01000008">
    <property type="protein sequence ID" value="RKN23119.1"/>
    <property type="molecule type" value="Genomic_DNA"/>
</dbReference>
<dbReference type="Proteomes" id="UP000268652">
    <property type="component" value="Unassembled WGS sequence"/>
</dbReference>
<dbReference type="AlphaFoldDB" id="A0A3A9WA98"/>
<feature type="compositionally biased region" description="Basic and acidic residues" evidence="1">
    <location>
        <begin position="30"/>
        <end position="41"/>
    </location>
</feature>
<dbReference type="InterPro" id="IPR001646">
    <property type="entry name" value="5peptide_repeat"/>
</dbReference>
<proteinExistence type="predicted"/>
<feature type="region of interest" description="Disordered" evidence="1">
    <location>
        <begin position="1"/>
        <end position="42"/>
    </location>
</feature>
<evidence type="ECO:0000313" key="2">
    <source>
        <dbReference type="EMBL" id="RKN09283.1"/>
    </source>
</evidence>
<dbReference type="Pfam" id="PF00805">
    <property type="entry name" value="Pentapeptide"/>
    <property type="match status" value="1"/>
</dbReference>
<name>A0A3A9WA98_9ACTN</name>
<organism evidence="2 5">
    <name type="scientific">Streptomyces radicis</name>
    <dbReference type="NCBI Taxonomy" id="1750517"/>
    <lineage>
        <taxon>Bacteria</taxon>
        <taxon>Bacillati</taxon>
        <taxon>Actinomycetota</taxon>
        <taxon>Actinomycetes</taxon>
        <taxon>Kitasatosporales</taxon>
        <taxon>Streptomycetaceae</taxon>
        <taxon>Streptomyces</taxon>
    </lineage>
</organism>
<keyword evidence="4" id="KW-1185">Reference proteome</keyword>
<evidence type="ECO:0000313" key="4">
    <source>
        <dbReference type="Proteomes" id="UP000268652"/>
    </source>
</evidence>
<dbReference type="PANTHER" id="PTHR14136">
    <property type="entry name" value="BTB_POZ DOMAIN-CONTAINING PROTEIN KCTD9"/>
    <property type="match status" value="1"/>
</dbReference>
<evidence type="ECO:0000313" key="5">
    <source>
        <dbReference type="Proteomes" id="UP000275024"/>
    </source>
</evidence>